<sequence>MGTVSESASTARARSRLCSRTEIQFWAQVLTDAERTICCSHENESRIKCWIAARGLSGRYKVIATPVVPDSELIVVDERAIDAAMSEALHREQREAELRQAAARAARARHVFGAQLIAPRARNPHHRPLTHRLPPAIEGSELTEPAATIPTSPAEELAQRARDRHLRLGHPSSSSRLP</sequence>
<reference evidence="2 3" key="1">
    <citation type="submission" date="2019-05" db="EMBL/GenBank/DDBJ databases">
        <title>Draft genome sequence of Actinomadura sp. 14C53.</title>
        <authorList>
            <person name="Saricaoglu S."/>
            <person name="Isik K."/>
        </authorList>
    </citation>
    <scope>NUCLEOTIDE SEQUENCE [LARGE SCALE GENOMIC DNA]</scope>
    <source>
        <strain evidence="2 3">14C53</strain>
    </source>
</reference>
<gene>
    <name evidence="2" type="ORF">ETD83_02505</name>
</gene>
<dbReference type="EMBL" id="VCKW01000007">
    <property type="protein sequence ID" value="TMR06911.1"/>
    <property type="molecule type" value="Genomic_DNA"/>
</dbReference>
<accession>A0A5C4JJA9</accession>
<name>A0A5C4JJA9_9ACTN</name>
<comment type="caution">
    <text evidence="2">The sequence shown here is derived from an EMBL/GenBank/DDBJ whole genome shotgun (WGS) entry which is preliminary data.</text>
</comment>
<dbReference type="Proteomes" id="UP000309174">
    <property type="component" value="Unassembled WGS sequence"/>
</dbReference>
<organism evidence="2 3">
    <name type="scientific">Actinomadura soli</name>
    <dbReference type="NCBI Taxonomy" id="2508997"/>
    <lineage>
        <taxon>Bacteria</taxon>
        <taxon>Bacillati</taxon>
        <taxon>Actinomycetota</taxon>
        <taxon>Actinomycetes</taxon>
        <taxon>Streptosporangiales</taxon>
        <taxon>Thermomonosporaceae</taxon>
        <taxon>Actinomadura</taxon>
    </lineage>
</organism>
<feature type="region of interest" description="Disordered" evidence="1">
    <location>
        <begin position="143"/>
        <end position="178"/>
    </location>
</feature>
<dbReference type="RefSeq" id="WP_138643402.1">
    <property type="nucleotide sequence ID" value="NZ_VCKW01000007.1"/>
</dbReference>
<keyword evidence="3" id="KW-1185">Reference proteome</keyword>
<evidence type="ECO:0000256" key="1">
    <source>
        <dbReference type="SAM" id="MobiDB-lite"/>
    </source>
</evidence>
<dbReference type="AlphaFoldDB" id="A0A5C4JJA9"/>
<protein>
    <submittedName>
        <fullName evidence="2">Uncharacterized protein</fullName>
    </submittedName>
</protein>
<evidence type="ECO:0000313" key="2">
    <source>
        <dbReference type="EMBL" id="TMR06911.1"/>
    </source>
</evidence>
<proteinExistence type="predicted"/>
<evidence type="ECO:0000313" key="3">
    <source>
        <dbReference type="Proteomes" id="UP000309174"/>
    </source>
</evidence>